<evidence type="ECO:0000313" key="1">
    <source>
        <dbReference type="EMBL" id="KAG0284138.1"/>
    </source>
</evidence>
<keyword evidence="2" id="KW-1185">Reference proteome</keyword>
<sequence length="63" mass="6681">MPTVSGTFNIASPGSSFSSRFYIDGINHSFSGTFGGASVDSCKGVVTLTYDTTEQLTSSRDYQ</sequence>
<name>A0A9P6UDN2_9FUNG</name>
<proteinExistence type="predicted"/>
<evidence type="ECO:0000313" key="2">
    <source>
        <dbReference type="Proteomes" id="UP000823405"/>
    </source>
</evidence>
<dbReference type="EMBL" id="JAAAIN010003761">
    <property type="protein sequence ID" value="KAG0284138.1"/>
    <property type="molecule type" value="Genomic_DNA"/>
</dbReference>
<reference evidence="1" key="1">
    <citation type="journal article" date="2020" name="Fungal Divers.">
        <title>Resolving the Mortierellaceae phylogeny through synthesis of multi-gene phylogenetics and phylogenomics.</title>
        <authorList>
            <person name="Vandepol N."/>
            <person name="Liber J."/>
            <person name="Desiro A."/>
            <person name="Na H."/>
            <person name="Kennedy M."/>
            <person name="Barry K."/>
            <person name="Grigoriev I.V."/>
            <person name="Miller A.N."/>
            <person name="O'Donnell K."/>
            <person name="Stajich J.E."/>
            <person name="Bonito G."/>
        </authorList>
    </citation>
    <scope>NUCLEOTIDE SEQUENCE</scope>
    <source>
        <strain evidence="1">NVP60</strain>
    </source>
</reference>
<dbReference type="AlphaFoldDB" id="A0A9P6UDN2"/>
<feature type="non-terminal residue" evidence="1">
    <location>
        <position position="63"/>
    </location>
</feature>
<comment type="caution">
    <text evidence="1">The sequence shown here is derived from an EMBL/GenBank/DDBJ whole genome shotgun (WGS) entry which is preliminary data.</text>
</comment>
<dbReference type="Proteomes" id="UP000823405">
    <property type="component" value="Unassembled WGS sequence"/>
</dbReference>
<gene>
    <name evidence="1" type="ORF">BGZ97_008293</name>
</gene>
<accession>A0A9P6UDN2</accession>
<protein>
    <submittedName>
        <fullName evidence="1">Uncharacterized protein</fullName>
    </submittedName>
</protein>
<dbReference type="OrthoDB" id="2984728at2759"/>
<organism evidence="1 2">
    <name type="scientific">Linnemannia gamsii</name>
    <dbReference type="NCBI Taxonomy" id="64522"/>
    <lineage>
        <taxon>Eukaryota</taxon>
        <taxon>Fungi</taxon>
        <taxon>Fungi incertae sedis</taxon>
        <taxon>Mucoromycota</taxon>
        <taxon>Mortierellomycotina</taxon>
        <taxon>Mortierellomycetes</taxon>
        <taxon>Mortierellales</taxon>
        <taxon>Mortierellaceae</taxon>
        <taxon>Linnemannia</taxon>
    </lineage>
</organism>